<dbReference type="OrthoDB" id="1600564at2759"/>
<sequence>MYSYNTLFTLLSLFVILYLSGQRGLQVEGGKTKNGPKKLFVFGDSYCDTGNIKKGIANSWGKPYGVSFPGKPVGRFSDGRVFTDFIAKYLKLKSPIPFSLWKLAPNRLKYGINFAFGGTGAFDTLYGPNLTTQIGSLEKLIKDKVYTASDLNHSLALVSVAGNDYNHYLTTNGSLTGLIPFVVSLVNQTTNDLIRLKGLGVNKVVVDGLQPFGCLPIQTAPFSFQKCNETANQISSLHNNLLIDSVNKLNNQNKDHPSFIILNFFDSFTSVLKNPSKYNIQNPLKPCCVGVSSEYSCGNVGKNNVNKYTLCDDPKKAFFWDIVHPSQAGWHAVFEELKKTEALRQIRHH</sequence>
<keyword evidence="3" id="KW-0442">Lipid degradation</keyword>
<dbReference type="InterPro" id="IPR036514">
    <property type="entry name" value="SGNH_hydro_sf"/>
</dbReference>
<dbReference type="Gene3D" id="3.40.50.1110">
    <property type="entry name" value="SGNH hydrolase"/>
    <property type="match status" value="1"/>
</dbReference>
<name>A0A6A5M7M0_LUPAL</name>
<proteinExistence type="inferred from homology"/>
<evidence type="ECO:0000256" key="3">
    <source>
        <dbReference type="ARBA" id="ARBA00022963"/>
    </source>
</evidence>
<dbReference type="AlphaFoldDB" id="A0A6A5M7M0"/>
<gene>
    <name evidence="5" type="ORF">Lalb_Chr25g0288511</name>
</gene>
<evidence type="ECO:0000256" key="1">
    <source>
        <dbReference type="ARBA" id="ARBA00008668"/>
    </source>
</evidence>
<dbReference type="GO" id="GO:0016788">
    <property type="term" value="F:hydrolase activity, acting on ester bonds"/>
    <property type="evidence" value="ECO:0007669"/>
    <property type="project" value="InterPro"/>
</dbReference>
<dbReference type="PANTHER" id="PTHR46020">
    <property type="entry name" value="OSJNBB0059K02.9 PROTEIN"/>
    <property type="match status" value="1"/>
</dbReference>
<dbReference type="GO" id="GO:0016042">
    <property type="term" value="P:lipid catabolic process"/>
    <property type="evidence" value="ECO:0007669"/>
    <property type="project" value="UniProtKB-KW"/>
</dbReference>
<evidence type="ECO:0000256" key="2">
    <source>
        <dbReference type="ARBA" id="ARBA00022801"/>
    </source>
</evidence>
<dbReference type="Proteomes" id="UP000447434">
    <property type="component" value="Chromosome 25"/>
</dbReference>
<dbReference type="InterPro" id="IPR035669">
    <property type="entry name" value="SGNH_plant_lipase-like"/>
</dbReference>
<evidence type="ECO:0000256" key="4">
    <source>
        <dbReference type="ARBA" id="ARBA00023098"/>
    </source>
</evidence>
<dbReference type="SUPFAM" id="SSF52266">
    <property type="entry name" value="SGNH hydrolase"/>
    <property type="match status" value="1"/>
</dbReference>
<protein>
    <submittedName>
        <fullName evidence="5">Putative carboxylesterase</fullName>
    </submittedName>
</protein>
<keyword evidence="2" id="KW-0378">Hydrolase</keyword>
<accession>A0A6A5M7M0</accession>
<comment type="caution">
    <text evidence="5">The sequence shown here is derived from an EMBL/GenBank/DDBJ whole genome shotgun (WGS) entry which is preliminary data.</text>
</comment>
<dbReference type="InterPro" id="IPR001087">
    <property type="entry name" value="GDSL"/>
</dbReference>
<organism evidence="5 6">
    <name type="scientific">Lupinus albus</name>
    <name type="common">White lupine</name>
    <name type="synonym">Lupinus termis</name>
    <dbReference type="NCBI Taxonomy" id="3870"/>
    <lineage>
        <taxon>Eukaryota</taxon>
        <taxon>Viridiplantae</taxon>
        <taxon>Streptophyta</taxon>
        <taxon>Embryophyta</taxon>
        <taxon>Tracheophyta</taxon>
        <taxon>Spermatophyta</taxon>
        <taxon>Magnoliopsida</taxon>
        <taxon>eudicotyledons</taxon>
        <taxon>Gunneridae</taxon>
        <taxon>Pentapetalae</taxon>
        <taxon>rosids</taxon>
        <taxon>fabids</taxon>
        <taxon>Fabales</taxon>
        <taxon>Fabaceae</taxon>
        <taxon>Papilionoideae</taxon>
        <taxon>50 kb inversion clade</taxon>
        <taxon>genistoids sensu lato</taxon>
        <taxon>core genistoids</taxon>
        <taxon>Genisteae</taxon>
        <taxon>Lupinus</taxon>
    </lineage>
</organism>
<evidence type="ECO:0000313" key="6">
    <source>
        <dbReference type="Proteomes" id="UP000447434"/>
    </source>
</evidence>
<evidence type="ECO:0000313" key="5">
    <source>
        <dbReference type="EMBL" id="KAE9585397.1"/>
    </source>
</evidence>
<dbReference type="CDD" id="cd01837">
    <property type="entry name" value="SGNH_plant_lipase_like"/>
    <property type="match status" value="1"/>
</dbReference>
<dbReference type="Pfam" id="PF00657">
    <property type="entry name" value="Lipase_GDSL"/>
    <property type="match status" value="1"/>
</dbReference>
<dbReference type="PANTHER" id="PTHR46020:SF32">
    <property type="entry name" value="GDSL ESTERASE_LIPASE"/>
    <property type="match status" value="1"/>
</dbReference>
<keyword evidence="6" id="KW-1185">Reference proteome</keyword>
<comment type="similarity">
    <text evidence="1">Belongs to the 'GDSL' lipolytic enzyme family.</text>
</comment>
<keyword evidence="4" id="KW-0443">Lipid metabolism</keyword>
<dbReference type="EMBL" id="WOCE01000025">
    <property type="protein sequence ID" value="KAE9585397.1"/>
    <property type="molecule type" value="Genomic_DNA"/>
</dbReference>
<reference evidence="6" key="1">
    <citation type="journal article" date="2020" name="Nat. Commun.">
        <title>Genome sequence of the cluster root forming white lupin.</title>
        <authorList>
            <person name="Hufnagel B."/>
            <person name="Marques A."/>
            <person name="Soriano A."/>
            <person name="Marques L."/>
            <person name="Divol F."/>
            <person name="Doumas P."/>
            <person name="Sallet E."/>
            <person name="Mancinotti D."/>
            <person name="Carrere S."/>
            <person name="Marande W."/>
            <person name="Arribat S."/>
            <person name="Keller J."/>
            <person name="Huneau C."/>
            <person name="Blein T."/>
            <person name="Aime D."/>
            <person name="Laguerre M."/>
            <person name="Taylor J."/>
            <person name="Schubert V."/>
            <person name="Nelson M."/>
            <person name="Geu-Flores F."/>
            <person name="Crespi M."/>
            <person name="Gallardo-Guerrero K."/>
            <person name="Delaux P.-M."/>
            <person name="Salse J."/>
            <person name="Berges H."/>
            <person name="Guyot R."/>
            <person name="Gouzy J."/>
            <person name="Peret B."/>
        </authorList>
    </citation>
    <scope>NUCLEOTIDE SEQUENCE [LARGE SCALE GENOMIC DNA]</scope>
    <source>
        <strain evidence="6">cv. Amiga</strain>
    </source>
</reference>